<evidence type="ECO:0000313" key="1">
    <source>
        <dbReference type="EMBL" id="JAH93969.1"/>
    </source>
</evidence>
<reference evidence="1" key="2">
    <citation type="journal article" date="2015" name="Fish Shellfish Immunol.">
        <title>Early steps in the European eel (Anguilla anguilla)-Vibrio vulnificus interaction in the gills: Role of the RtxA13 toxin.</title>
        <authorList>
            <person name="Callol A."/>
            <person name="Pajuelo D."/>
            <person name="Ebbesson L."/>
            <person name="Teles M."/>
            <person name="MacKenzie S."/>
            <person name="Amaro C."/>
        </authorList>
    </citation>
    <scope>NUCLEOTIDE SEQUENCE</scope>
</reference>
<protein>
    <submittedName>
        <fullName evidence="1">Uncharacterized protein</fullName>
    </submittedName>
</protein>
<organism evidence="1">
    <name type="scientific">Anguilla anguilla</name>
    <name type="common">European freshwater eel</name>
    <name type="synonym">Muraena anguilla</name>
    <dbReference type="NCBI Taxonomy" id="7936"/>
    <lineage>
        <taxon>Eukaryota</taxon>
        <taxon>Metazoa</taxon>
        <taxon>Chordata</taxon>
        <taxon>Craniata</taxon>
        <taxon>Vertebrata</taxon>
        <taxon>Euteleostomi</taxon>
        <taxon>Actinopterygii</taxon>
        <taxon>Neopterygii</taxon>
        <taxon>Teleostei</taxon>
        <taxon>Anguilliformes</taxon>
        <taxon>Anguillidae</taxon>
        <taxon>Anguilla</taxon>
    </lineage>
</organism>
<accession>A0A0E9WU87</accession>
<proteinExistence type="predicted"/>
<sequence length="42" mass="5132">MHYYYFFCCCLKTQKICSCRKVEDNVHCSETEPWPRLKNKKA</sequence>
<name>A0A0E9WU87_ANGAN</name>
<dbReference type="AlphaFoldDB" id="A0A0E9WU87"/>
<dbReference type="EMBL" id="GBXM01014608">
    <property type="protein sequence ID" value="JAH93969.1"/>
    <property type="molecule type" value="Transcribed_RNA"/>
</dbReference>
<reference evidence="1" key="1">
    <citation type="submission" date="2014-11" db="EMBL/GenBank/DDBJ databases">
        <authorList>
            <person name="Amaro Gonzalez C."/>
        </authorList>
    </citation>
    <scope>NUCLEOTIDE SEQUENCE</scope>
</reference>